<gene>
    <name evidence="4" type="ORF">EDS130_LOCUS26722</name>
    <name evidence="3" type="ORF">XAT740_LOCUS2553</name>
</gene>
<keyword evidence="5" id="KW-1185">Reference proteome</keyword>
<dbReference type="Gene3D" id="3.40.50.300">
    <property type="entry name" value="P-loop containing nucleotide triphosphate hydrolases"/>
    <property type="match status" value="1"/>
</dbReference>
<evidence type="ECO:0000313" key="4">
    <source>
        <dbReference type="EMBL" id="CAF1227026.1"/>
    </source>
</evidence>
<dbReference type="Proteomes" id="UP000663828">
    <property type="component" value="Unassembled WGS sequence"/>
</dbReference>
<dbReference type="Pfam" id="PF07714">
    <property type="entry name" value="PK_Tyr_Ser-Thr"/>
    <property type="match status" value="1"/>
</dbReference>
<organism evidence="3 5">
    <name type="scientific">Adineta ricciae</name>
    <name type="common">Rotifer</name>
    <dbReference type="NCBI Taxonomy" id="249248"/>
    <lineage>
        <taxon>Eukaryota</taxon>
        <taxon>Metazoa</taxon>
        <taxon>Spiralia</taxon>
        <taxon>Gnathifera</taxon>
        <taxon>Rotifera</taxon>
        <taxon>Eurotatoria</taxon>
        <taxon>Bdelloidea</taxon>
        <taxon>Adinetida</taxon>
        <taxon>Adinetidae</taxon>
        <taxon>Adineta</taxon>
    </lineage>
</organism>
<dbReference type="Gene3D" id="1.10.510.10">
    <property type="entry name" value="Transferase(Phosphotransferase) domain 1"/>
    <property type="match status" value="1"/>
</dbReference>
<feature type="domain" description="Protein kinase" evidence="2">
    <location>
        <begin position="649"/>
        <end position="884"/>
    </location>
</feature>
<accession>A0A813RZG6</accession>
<dbReference type="InterPro" id="IPR001245">
    <property type="entry name" value="Ser-Thr/Tyr_kinase_cat_dom"/>
</dbReference>
<sequence>MKANSHTQKLQSIIQRNSRIRDMVQKNVNEFLSLREALLTNSRIKELTSFRKVLFPFIEGPRIEQLNVRITSDRVHLAFCGENSSGKTAFLHRFLDIGKILPSGDGPVTARITKLTYAPSDQACIRIRKSLRDQILAEDEIKLAEFFTSEKPNWMGVARSLSKYVKRPENMDDKSEEFAEWARHFVEVHIPSPILALGIDVYDTPGFLLDDAPVLKVILHDLVELIHPTIIFMYANPTTDDTTRDCFLAMKTALDDLDTASIFFLSTKADINQMLKFKQGMNLDDFSSILGEERSRRYELLLNAPFLANDQLEGLPKSVDECNGFDLFSVNSYIMKPYGPFMNERTIQRIIQFVANNDLTIATRICKLILPIIDAFFSLLRITGYQTSERLLQLQYDALNWERNFFEAYTMFTDYGLKTLFSGVFERFSQEEETIVNTLAHSATPPYFLKRTIRTAVRHQILKPAIRDTIKRFMRYVLEHIASNSDLTRSATFNEILVTALGAQEMSDFATMLLGDHHIKNSATPAIVYMMNTISTPMMQCAQEMLDFDFFIKSEDKNSEEDMKIFVRRYMLDMQTMIEEKRSTMRQAIKLWGDHQEGIIRSLIDVHYQTTSPLLLSDQITLNSLEVYVKHFVVIECRLRAAQDMAKFYDSFPKIYNETSQTFVFCLLTADWNEEKNLIIKKLAQPIADQPYAAYYEAYYHLTVGKVNHQNIVNIRYLYEHQIDNETSELWIIFPPMLPSLETFLQQTSNSIPLQRILRWMINLTDALIVLHENGFVHRNITLSNLLLTDDDQVMLTDLGNWNEPGDISLHHQPAATAGGMNDDMKSFGVLGGILSTRIVRDEEIGAIISEFDELLIKCQQATQERPITAQFTYNKLKFLLDMF</sequence>
<comment type="caution">
    <text evidence="3">The sequence shown here is derived from an EMBL/GenBank/DDBJ whole genome shotgun (WGS) entry which is preliminary data.</text>
</comment>
<dbReference type="InterPro" id="IPR027417">
    <property type="entry name" value="P-loop_NTPase"/>
</dbReference>
<name>A0A813RZG6_ADIRI</name>
<dbReference type="EMBL" id="CAJNOR010000090">
    <property type="protein sequence ID" value="CAF0792479.1"/>
    <property type="molecule type" value="Genomic_DNA"/>
</dbReference>
<dbReference type="InterPro" id="IPR000719">
    <property type="entry name" value="Prot_kinase_dom"/>
</dbReference>
<proteinExistence type="inferred from homology"/>
<protein>
    <recommendedName>
        <fullName evidence="2">Protein kinase domain-containing protein</fullName>
    </recommendedName>
</protein>
<evidence type="ECO:0000313" key="3">
    <source>
        <dbReference type="EMBL" id="CAF0792479.1"/>
    </source>
</evidence>
<evidence type="ECO:0000256" key="1">
    <source>
        <dbReference type="ARBA" id="ARBA00008171"/>
    </source>
</evidence>
<dbReference type="Pfam" id="PF00350">
    <property type="entry name" value="Dynamin_N"/>
    <property type="match status" value="1"/>
</dbReference>
<comment type="similarity">
    <text evidence="1">Belongs to the protein kinase superfamily. TKL Ser/Thr protein kinase family. ROCO subfamily.</text>
</comment>
<dbReference type="PANTHER" id="PTHR26392:SF92">
    <property type="entry name" value="PROTEIN KINASE DOMAIN-CONTAINING PROTEIN"/>
    <property type="match status" value="1"/>
</dbReference>
<reference evidence="3" key="1">
    <citation type="submission" date="2021-02" db="EMBL/GenBank/DDBJ databases">
        <authorList>
            <person name="Nowell W R."/>
        </authorList>
    </citation>
    <scope>NUCLEOTIDE SEQUENCE</scope>
</reference>
<dbReference type="GO" id="GO:0005524">
    <property type="term" value="F:ATP binding"/>
    <property type="evidence" value="ECO:0007669"/>
    <property type="project" value="InterPro"/>
</dbReference>
<dbReference type="PANTHER" id="PTHR26392">
    <property type="entry name" value="MITOGEN-ACTIVATED PROTEIN KINASE KINASE KINASE 7-RELATED"/>
    <property type="match status" value="1"/>
</dbReference>
<dbReference type="EMBL" id="CAJNOJ010000164">
    <property type="protein sequence ID" value="CAF1227026.1"/>
    <property type="molecule type" value="Genomic_DNA"/>
</dbReference>
<dbReference type="Proteomes" id="UP000663852">
    <property type="component" value="Unassembled WGS sequence"/>
</dbReference>
<dbReference type="OrthoDB" id="1668230at2759"/>
<dbReference type="SMART" id="SM00220">
    <property type="entry name" value="S_TKc"/>
    <property type="match status" value="1"/>
</dbReference>
<dbReference type="InterPro" id="IPR011009">
    <property type="entry name" value="Kinase-like_dom_sf"/>
</dbReference>
<dbReference type="SUPFAM" id="SSF56112">
    <property type="entry name" value="Protein kinase-like (PK-like)"/>
    <property type="match status" value="1"/>
</dbReference>
<dbReference type="GO" id="GO:0004672">
    <property type="term" value="F:protein kinase activity"/>
    <property type="evidence" value="ECO:0007669"/>
    <property type="project" value="InterPro"/>
</dbReference>
<evidence type="ECO:0000313" key="5">
    <source>
        <dbReference type="Proteomes" id="UP000663828"/>
    </source>
</evidence>
<dbReference type="InterPro" id="IPR045063">
    <property type="entry name" value="Dynamin_N"/>
</dbReference>
<dbReference type="SUPFAM" id="SSF52540">
    <property type="entry name" value="P-loop containing nucleoside triphosphate hydrolases"/>
    <property type="match status" value="1"/>
</dbReference>
<dbReference type="PROSITE" id="PS50011">
    <property type="entry name" value="PROTEIN_KINASE_DOM"/>
    <property type="match status" value="1"/>
</dbReference>
<dbReference type="AlphaFoldDB" id="A0A813RZG6"/>
<evidence type="ECO:0000259" key="2">
    <source>
        <dbReference type="PROSITE" id="PS50011"/>
    </source>
</evidence>